<dbReference type="InterPro" id="IPR015422">
    <property type="entry name" value="PyrdxlP-dep_Trfase_small"/>
</dbReference>
<dbReference type="Pfam" id="PF22580">
    <property type="entry name" value="KYNU_C"/>
    <property type="match status" value="1"/>
</dbReference>
<name>A0A0L6V9X9_9BASI</name>
<comment type="subunit">
    <text evidence="4 5">Homodimer.</text>
</comment>
<dbReference type="PANTHER" id="PTHR14084">
    <property type="entry name" value="KYNURENINASE"/>
    <property type="match status" value="1"/>
</dbReference>
<organism evidence="8 9">
    <name type="scientific">Puccinia sorghi</name>
    <dbReference type="NCBI Taxonomy" id="27349"/>
    <lineage>
        <taxon>Eukaryota</taxon>
        <taxon>Fungi</taxon>
        <taxon>Dikarya</taxon>
        <taxon>Basidiomycota</taxon>
        <taxon>Pucciniomycotina</taxon>
        <taxon>Pucciniomycetes</taxon>
        <taxon>Pucciniales</taxon>
        <taxon>Pucciniaceae</taxon>
        <taxon>Puccinia</taxon>
    </lineage>
</organism>
<dbReference type="GO" id="GO:0019441">
    <property type="term" value="P:L-tryptophan catabolic process to kynurenine"/>
    <property type="evidence" value="ECO:0007669"/>
    <property type="project" value="TreeGrafter"/>
</dbReference>
<protein>
    <recommendedName>
        <fullName evidence="4 5">Kynureninase</fullName>
        <ecNumber evidence="4 5">3.7.1.3</ecNumber>
    </recommendedName>
    <alternativeName>
        <fullName evidence="4">Biosynthesis of nicotinic acid protein 5</fullName>
    </alternativeName>
    <alternativeName>
        <fullName evidence="4">L-kynurenine hydrolase</fullName>
    </alternativeName>
</protein>
<proteinExistence type="inferred from homology"/>
<dbReference type="PANTHER" id="PTHR14084:SF0">
    <property type="entry name" value="KYNURENINASE"/>
    <property type="match status" value="1"/>
</dbReference>
<dbReference type="SUPFAM" id="SSF53383">
    <property type="entry name" value="PLP-dependent transferases"/>
    <property type="match status" value="1"/>
</dbReference>
<dbReference type="OrthoDB" id="5978656at2759"/>
<keyword evidence="3 4" id="KW-0663">Pyridoxal phosphate</keyword>
<accession>A0A0L6V9X9</accession>
<evidence type="ECO:0000313" key="9">
    <source>
        <dbReference type="Proteomes" id="UP000037035"/>
    </source>
</evidence>
<feature type="binding site" evidence="4">
    <location>
        <position position="241"/>
    </location>
    <ligand>
        <name>pyridoxal 5'-phosphate</name>
        <dbReference type="ChEBI" id="CHEBI:597326"/>
    </ligand>
</feature>
<feature type="binding site" evidence="4">
    <location>
        <position position="158"/>
    </location>
    <ligand>
        <name>pyridoxal 5'-phosphate</name>
        <dbReference type="ChEBI" id="CHEBI:597326"/>
    </ligand>
</feature>
<comment type="cofactor">
    <cofactor evidence="4 5">
        <name>pyridoxal 5'-phosphate</name>
        <dbReference type="ChEBI" id="CHEBI:597326"/>
    </cofactor>
</comment>
<feature type="binding site" evidence="4">
    <location>
        <position position="333"/>
    </location>
    <ligand>
        <name>pyridoxal 5'-phosphate</name>
        <dbReference type="ChEBI" id="CHEBI:597326"/>
    </ligand>
</feature>
<gene>
    <name evidence="8" type="primary">kynU</name>
    <name evidence="4" type="synonym">BNA5</name>
    <name evidence="8" type="ORF">VP01_2288g6</name>
</gene>
<dbReference type="EC" id="3.7.1.3" evidence="4 5"/>
<dbReference type="Gene3D" id="3.40.640.10">
    <property type="entry name" value="Type I PLP-dependent aspartate aminotransferase-like (Major domain)"/>
    <property type="match status" value="1"/>
</dbReference>
<comment type="caution">
    <text evidence="8">The sequence shown here is derived from an EMBL/GenBank/DDBJ whole genome shotgun (WGS) entry which is preliminary data.</text>
</comment>
<comment type="pathway">
    <text evidence="4 5">Amino-acid degradation; L-kynurenine degradation; L-alanine and anthranilate from L-kynurenine: step 1/1.</text>
</comment>
<dbReference type="GO" id="GO:0043420">
    <property type="term" value="P:anthranilate metabolic process"/>
    <property type="evidence" value="ECO:0007669"/>
    <property type="project" value="UniProtKB-UniRule"/>
</dbReference>
<dbReference type="HAMAP" id="MF_01970">
    <property type="entry name" value="Kynureninase"/>
    <property type="match status" value="1"/>
</dbReference>
<dbReference type="UniPathway" id="UPA00253">
    <property type="reaction ID" value="UER00329"/>
</dbReference>
<dbReference type="InterPro" id="IPR015421">
    <property type="entry name" value="PyrdxlP-dep_Trfase_major"/>
</dbReference>
<feature type="binding site" evidence="4">
    <location>
        <position position="157"/>
    </location>
    <ligand>
        <name>pyridoxal 5'-phosphate</name>
        <dbReference type="ChEBI" id="CHEBI:597326"/>
    </ligand>
</feature>
<comment type="similarity">
    <text evidence="4 5">Belongs to the kynureninase family.</text>
</comment>
<reference evidence="8 9" key="1">
    <citation type="submission" date="2015-08" db="EMBL/GenBank/DDBJ databases">
        <title>Next Generation Sequencing and Analysis of the Genome of Puccinia sorghi L Schw, the Causal Agent of Maize Common Rust.</title>
        <authorList>
            <person name="Rochi L."/>
            <person name="Burguener G."/>
            <person name="Darino M."/>
            <person name="Turjanski A."/>
            <person name="Kreff E."/>
            <person name="Dieguez M.J."/>
            <person name="Sacco F."/>
        </authorList>
    </citation>
    <scope>NUCLEOTIDE SEQUENCE [LARGE SCALE GENOMIC DNA]</scope>
    <source>
        <strain evidence="8 9">RO10H11247</strain>
    </source>
</reference>
<dbReference type="FunFam" id="3.40.640.10:FF:000031">
    <property type="entry name" value="Kynureninase"/>
    <property type="match status" value="1"/>
</dbReference>
<evidence type="ECO:0000256" key="4">
    <source>
        <dbReference type="HAMAP-Rule" id="MF_03017"/>
    </source>
</evidence>
<feature type="region of interest" description="Disordered" evidence="6">
    <location>
        <begin position="48"/>
        <end position="77"/>
    </location>
</feature>
<comment type="function">
    <text evidence="4 5">Catalyzes the cleavage of L-kynurenine (L-Kyn) and L-3-hydroxykynurenine (L-3OHKyn) into anthranilic acid (AA) and 3-hydroxyanthranilic acid (3-OHAA), respectively.</text>
</comment>
<feature type="domain" description="Aminotransferase class V" evidence="7">
    <location>
        <begin position="222"/>
        <end position="312"/>
    </location>
</feature>
<comment type="subcellular location">
    <subcellularLocation>
        <location evidence="4 5">Cytoplasm</location>
    </subcellularLocation>
</comment>
<evidence type="ECO:0000313" key="8">
    <source>
        <dbReference type="EMBL" id="KNZ56915.1"/>
    </source>
</evidence>
<dbReference type="EMBL" id="LAVV01007156">
    <property type="protein sequence ID" value="KNZ56915.1"/>
    <property type="molecule type" value="Genomic_DNA"/>
</dbReference>
<dbReference type="InterPro" id="IPR000192">
    <property type="entry name" value="Aminotrans_V_dom"/>
</dbReference>
<dbReference type="VEuPathDB" id="FungiDB:VP01_2288g6"/>
<evidence type="ECO:0000256" key="2">
    <source>
        <dbReference type="ARBA" id="ARBA00022801"/>
    </source>
</evidence>
<dbReference type="UniPathway" id="UPA00334">
    <property type="reaction ID" value="UER00455"/>
</dbReference>
<feature type="binding site" evidence="4">
    <location>
        <position position="295"/>
    </location>
    <ligand>
        <name>pyridoxal 5'-phosphate</name>
        <dbReference type="ChEBI" id="CHEBI:597326"/>
    </ligand>
</feature>
<evidence type="ECO:0000259" key="7">
    <source>
        <dbReference type="Pfam" id="PF00266"/>
    </source>
</evidence>
<dbReference type="InterPro" id="IPR015424">
    <property type="entry name" value="PyrdxlP-dep_Trfase"/>
</dbReference>
<keyword evidence="9" id="KW-1185">Reference proteome</keyword>
<keyword evidence="2 4" id="KW-0378">Hydrolase</keyword>
<keyword evidence="4 5" id="KW-0963">Cytoplasm</keyword>
<dbReference type="Gene3D" id="3.90.1150.10">
    <property type="entry name" value="Aspartate Aminotransferase, domain 1"/>
    <property type="match status" value="1"/>
</dbReference>
<dbReference type="GO" id="GO:0030429">
    <property type="term" value="F:kynureninase activity"/>
    <property type="evidence" value="ECO:0007669"/>
    <property type="project" value="UniProtKB-UniRule"/>
</dbReference>
<sequence>MSTPIAHRAIWPRRLSASACLSLTDPQFALYLDSIACLGGLRSEFRLPRKDPRSSSQPDADLTESIDQTGNLDDEQNEEDEASRAVYLCGNSLGLQNRRTAEMILAELDVWADQAVQGHFIHAEGRNWKNITDLVDPILARLVGASSTAEVACNGSLTTNLHILMTTFYRPTKERFKILCEQNCFSSDLYAFTSQIEMHGLDPKEALITLSPRPGEFTLRSEDIISAIHEDGQSIALILFSGVQYYTGQAFPIKQITAAGHQQGCIVGWDLAHAVGNILLELHNWQVDFAVWCSYKYLNGGPGAIAGLFVHENWTSDPSKLGGPHGRPRLAGWFGHNPASRFDMPCKFEGIRGAGQFVHSNPDVLSVISLYSSLQLFASYPGGMSSLRMRSEELTGYLEVCLHGLSSYVDVRYALDYPECLEVPSGSPGHTVAFTIITPPVPAQRGAQLSLLFLPVGKGWMQQVGQQLLQLGIVVDQRDPDVLRLSPVPLYNSFDDCRKAVQALNSILEQINSSPPPPSD</sequence>
<dbReference type="GO" id="GO:0005737">
    <property type="term" value="C:cytoplasm"/>
    <property type="evidence" value="ECO:0007669"/>
    <property type="project" value="UniProtKB-SubCell"/>
</dbReference>
<comment type="pathway">
    <text evidence="4 5">Cofactor biosynthesis; NAD(+) biosynthesis; quinolinate from L-kynurenine: step 2/3.</text>
</comment>
<dbReference type="Proteomes" id="UP000037035">
    <property type="component" value="Unassembled WGS sequence"/>
</dbReference>
<dbReference type="GO" id="GO:0019805">
    <property type="term" value="P:quinolinate biosynthetic process"/>
    <property type="evidence" value="ECO:0007669"/>
    <property type="project" value="UniProtKB-UniRule"/>
</dbReference>
<keyword evidence="1 4" id="KW-0662">Pyridine nucleotide biosynthesis</keyword>
<evidence type="ECO:0000256" key="5">
    <source>
        <dbReference type="PIRNR" id="PIRNR038800"/>
    </source>
</evidence>
<evidence type="ECO:0000256" key="6">
    <source>
        <dbReference type="SAM" id="MobiDB-lite"/>
    </source>
</evidence>
<feature type="modified residue" description="N6-(pyridoxal phosphate)lysine" evidence="4">
    <location>
        <position position="296"/>
    </location>
</feature>
<evidence type="ECO:0000256" key="3">
    <source>
        <dbReference type="ARBA" id="ARBA00022898"/>
    </source>
</evidence>
<comment type="caution">
    <text evidence="4">Lacks conserved residue(s) required for the propagation of feature annotation.</text>
</comment>
<dbReference type="PIRSF" id="PIRSF038800">
    <property type="entry name" value="KYNU"/>
    <property type="match status" value="1"/>
</dbReference>
<evidence type="ECO:0000256" key="1">
    <source>
        <dbReference type="ARBA" id="ARBA00022642"/>
    </source>
</evidence>
<comment type="catalytic activity">
    <reaction evidence="5">
        <text>3-hydroxy-L-kynurenine + H2O = 3-hydroxyanthranilate + L-alanine + H(+)</text>
        <dbReference type="Rhea" id="RHEA:25143"/>
        <dbReference type="ChEBI" id="CHEBI:15377"/>
        <dbReference type="ChEBI" id="CHEBI:15378"/>
        <dbReference type="ChEBI" id="CHEBI:36559"/>
        <dbReference type="ChEBI" id="CHEBI:57972"/>
        <dbReference type="ChEBI" id="CHEBI:58125"/>
        <dbReference type="EC" id="3.7.1.3"/>
    </reaction>
</comment>
<feature type="binding site" evidence="4">
    <location>
        <position position="270"/>
    </location>
    <ligand>
        <name>pyridoxal 5'-phosphate</name>
        <dbReference type="ChEBI" id="CHEBI:597326"/>
    </ligand>
</feature>
<dbReference type="AlphaFoldDB" id="A0A0L6V9X9"/>
<feature type="binding site" evidence="4">
    <location>
        <position position="361"/>
    </location>
    <ligand>
        <name>pyridoxal 5'-phosphate</name>
        <dbReference type="ChEBI" id="CHEBI:597326"/>
    </ligand>
</feature>
<dbReference type="GO" id="GO:0030170">
    <property type="term" value="F:pyridoxal phosphate binding"/>
    <property type="evidence" value="ECO:0007669"/>
    <property type="project" value="UniProtKB-UniRule"/>
</dbReference>
<dbReference type="NCBIfam" id="TIGR01814">
    <property type="entry name" value="kynureninase"/>
    <property type="match status" value="1"/>
</dbReference>
<dbReference type="GO" id="GO:0034354">
    <property type="term" value="P:'de novo' NAD+ biosynthetic process from L-tryptophan"/>
    <property type="evidence" value="ECO:0007669"/>
    <property type="project" value="UniProtKB-UniRule"/>
</dbReference>
<dbReference type="GO" id="GO:0097053">
    <property type="term" value="P:L-kynurenine catabolic process"/>
    <property type="evidence" value="ECO:0007669"/>
    <property type="project" value="UniProtKB-UniRule"/>
</dbReference>
<dbReference type="InterPro" id="IPR010111">
    <property type="entry name" value="Kynureninase"/>
</dbReference>
<comment type="catalytic activity">
    <reaction evidence="4 5">
        <text>L-kynurenine + H2O = anthranilate + L-alanine + H(+)</text>
        <dbReference type="Rhea" id="RHEA:16813"/>
        <dbReference type="ChEBI" id="CHEBI:15377"/>
        <dbReference type="ChEBI" id="CHEBI:15378"/>
        <dbReference type="ChEBI" id="CHEBI:16567"/>
        <dbReference type="ChEBI" id="CHEBI:57959"/>
        <dbReference type="ChEBI" id="CHEBI:57972"/>
        <dbReference type="EC" id="3.7.1.3"/>
    </reaction>
</comment>
<feature type="binding site" evidence="4">
    <location>
        <position position="273"/>
    </location>
    <ligand>
        <name>pyridoxal 5'-phosphate</name>
        <dbReference type="ChEBI" id="CHEBI:597326"/>
    </ligand>
</feature>
<dbReference type="Pfam" id="PF00266">
    <property type="entry name" value="Aminotran_5"/>
    <property type="match status" value="1"/>
</dbReference>
<dbReference type="STRING" id="27349.A0A0L6V9X9"/>